<dbReference type="InterPro" id="IPR024529">
    <property type="entry name" value="ECF_trnsprt_substrate-spec"/>
</dbReference>
<dbReference type="RefSeq" id="WP_073296361.1">
    <property type="nucleotide sequence ID" value="NZ_FQUF01000008.1"/>
</dbReference>
<keyword evidence="3" id="KW-1185">Reference proteome</keyword>
<feature type="transmembrane region" description="Helical" evidence="1">
    <location>
        <begin position="44"/>
        <end position="67"/>
    </location>
</feature>
<dbReference type="EMBL" id="FQUF01000008">
    <property type="protein sequence ID" value="SHE55467.1"/>
    <property type="molecule type" value="Genomic_DNA"/>
</dbReference>
<protein>
    <submittedName>
        <fullName evidence="2">ECF-type riboflavin transporter, S component</fullName>
    </submittedName>
</protein>
<dbReference type="Proteomes" id="UP000184128">
    <property type="component" value="Unassembled WGS sequence"/>
</dbReference>
<dbReference type="GO" id="GO:0022857">
    <property type="term" value="F:transmembrane transporter activity"/>
    <property type="evidence" value="ECO:0007669"/>
    <property type="project" value="InterPro"/>
</dbReference>
<evidence type="ECO:0000313" key="2">
    <source>
        <dbReference type="EMBL" id="SHE55467.1"/>
    </source>
</evidence>
<name>A0A1M4UFN4_9LACT</name>
<evidence type="ECO:0000313" key="3">
    <source>
        <dbReference type="Proteomes" id="UP000184128"/>
    </source>
</evidence>
<dbReference type="Pfam" id="PF12822">
    <property type="entry name" value="ECF_trnsprt"/>
    <property type="match status" value="1"/>
</dbReference>
<feature type="transmembrane region" description="Helical" evidence="1">
    <location>
        <begin position="108"/>
        <end position="130"/>
    </location>
</feature>
<dbReference type="AlphaFoldDB" id="A0A1M4UFN4"/>
<feature type="transmembrane region" description="Helical" evidence="1">
    <location>
        <begin position="150"/>
        <end position="171"/>
    </location>
</feature>
<dbReference type="Gene3D" id="1.10.1760.20">
    <property type="match status" value="1"/>
</dbReference>
<keyword evidence="1" id="KW-1133">Transmembrane helix</keyword>
<sequence length="180" mass="20255">MNKSSNYFSVYRISLLAIMTALTAVGRLAFALPFMPNIQPMTALLIIIALNIGIVDSLIVSLLSILLTNLFLGMGPWTVLQIISFALVILLTGLIKYFYRSDSFIHRLIFAVWAGLMGFAYGFVISYLNVHLYGMSNFWVYYLNGVPFDLLHAVGNVGFFIILEPIIVPIIKKKFEKILH</sequence>
<proteinExistence type="predicted"/>
<keyword evidence="1" id="KW-0472">Membrane</keyword>
<feature type="transmembrane region" description="Helical" evidence="1">
    <location>
        <begin position="12"/>
        <end position="32"/>
    </location>
</feature>
<accession>A0A1M4UFN4</accession>
<dbReference type="STRING" id="1121025.SAMN02745249_00659"/>
<organism evidence="2 3">
    <name type="scientific">Atopostipes suicloacalis DSM 15692</name>
    <dbReference type="NCBI Taxonomy" id="1121025"/>
    <lineage>
        <taxon>Bacteria</taxon>
        <taxon>Bacillati</taxon>
        <taxon>Bacillota</taxon>
        <taxon>Bacilli</taxon>
        <taxon>Lactobacillales</taxon>
        <taxon>Carnobacteriaceae</taxon>
        <taxon>Atopostipes</taxon>
    </lineage>
</organism>
<reference evidence="2 3" key="1">
    <citation type="submission" date="2016-11" db="EMBL/GenBank/DDBJ databases">
        <authorList>
            <person name="Jaros S."/>
            <person name="Januszkiewicz K."/>
            <person name="Wedrychowicz H."/>
        </authorList>
    </citation>
    <scope>NUCLEOTIDE SEQUENCE [LARGE SCALE GENOMIC DNA]</scope>
    <source>
        <strain evidence="2 3">DSM 15692</strain>
    </source>
</reference>
<keyword evidence="1" id="KW-0812">Transmembrane</keyword>
<gene>
    <name evidence="2" type="ORF">SAMN02745249_00659</name>
</gene>
<evidence type="ECO:0000256" key="1">
    <source>
        <dbReference type="SAM" id="Phobius"/>
    </source>
</evidence>
<feature type="transmembrane region" description="Helical" evidence="1">
    <location>
        <begin position="79"/>
        <end position="99"/>
    </location>
</feature>